<reference evidence="1" key="1">
    <citation type="submission" date="2020-11" db="EMBL/GenBank/DDBJ databases">
        <authorList>
            <consortium name="DOE Joint Genome Institute"/>
            <person name="Ahrendt S."/>
            <person name="Riley R."/>
            <person name="Andreopoulos W."/>
            <person name="Labutti K."/>
            <person name="Pangilinan J."/>
            <person name="Ruiz-Duenas F.J."/>
            <person name="Barrasa J.M."/>
            <person name="Sanchez-Garcia M."/>
            <person name="Camarero S."/>
            <person name="Miyauchi S."/>
            <person name="Serrano A."/>
            <person name="Linde D."/>
            <person name="Babiker R."/>
            <person name="Drula E."/>
            <person name="Ayuso-Fernandez I."/>
            <person name="Pacheco R."/>
            <person name="Padilla G."/>
            <person name="Ferreira P."/>
            <person name="Barriuso J."/>
            <person name="Kellner H."/>
            <person name="Castanera R."/>
            <person name="Alfaro M."/>
            <person name="Ramirez L."/>
            <person name="Pisabarro A.G."/>
            <person name="Kuo A."/>
            <person name="Tritt A."/>
            <person name="Lipzen A."/>
            <person name="He G."/>
            <person name="Yan M."/>
            <person name="Ng V."/>
            <person name="Cullen D."/>
            <person name="Martin F."/>
            <person name="Rosso M.-N."/>
            <person name="Henrissat B."/>
            <person name="Hibbett D."/>
            <person name="Martinez A.T."/>
            <person name="Grigoriev I.V."/>
        </authorList>
    </citation>
    <scope>NUCLEOTIDE SEQUENCE</scope>
    <source>
        <strain evidence="1">AH 40177</strain>
    </source>
</reference>
<dbReference type="AlphaFoldDB" id="A0A9P5PD95"/>
<evidence type="ECO:0000313" key="2">
    <source>
        <dbReference type="Proteomes" id="UP000772434"/>
    </source>
</evidence>
<accession>A0A9P5PD95</accession>
<sequence length="225" mass="25787">MFERHHHLFGLADAKSKRQPLGSFLPDVFGQSLLKPQNLSVAPPLSTVLWGIYQLFILTPCKPQTTDTIPGLLVLHIRRGDFAQHCINLVEWGAEFNAFNSFEDIRQRIALTLLRQPAPPEGELEFAARVDEMSKEEKERSKKAYKESLESYASAKRDYDKRKAKYEAAKINYLKRCYPDIDQISSLQITFHCSANSHLCHDEWQTPFLAKLRAAFKSDASFPMI</sequence>
<comment type="caution">
    <text evidence="1">The sequence shown here is derived from an EMBL/GenBank/DDBJ whole genome shotgun (WGS) entry which is preliminary data.</text>
</comment>
<evidence type="ECO:0000313" key="1">
    <source>
        <dbReference type="EMBL" id="KAF9061211.1"/>
    </source>
</evidence>
<keyword evidence="2" id="KW-1185">Reference proteome</keyword>
<dbReference type="Proteomes" id="UP000772434">
    <property type="component" value="Unassembled WGS sequence"/>
</dbReference>
<organism evidence="1 2">
    <name type="scientific">Rhodocollybia butyracea</name>
    <dbReference type="NCBI Taxonomy" id="206335"/>
    <lineage>
        <taxon>Eukaryota</taxon>
        <taxon>Fungi</taxon>
        <taxon>Dikarya</taxon>
        <taxon>Basidiomycota</taxon>
        <taxon>Agaricomycotina</taxon>
        <taxon>Agaricomycetes</taxon>
        <taxon>Agaricomycetidae</taxon>
        <taxon>Agaricales</taxon>
        <taxon>Marasmiineae</taxon>
        <taxon>Omphalotaceae</taxon>
        <taxon>Rhodocollybia</taxon>
    </lineage>
</organism>
<dbReference type="EMBL" id="JADNRY010000211">
    <property type="protein sequence ID" value="KAF9061211.1"/>
    <property type="molecule type" value="Genomic_DNA"/>
</dbReference>
<protein>
    <submittedName>
        <fullName evidence="1">Uncharacterized protein</fullName>
    </submittedName>
</protein>
<dbReference type="OrthoDB" id="2559662at2759"/>
<name>A0A9P5PD95_9AGAR</name>
<proteinExistence type="predicted"/>
<gene>
    <name evidence="1" type="ORF">BDP27DRAFT_1338537</name>
</gene>